<feature type="domain" description="DNA translocase FtsK 4TM region" evidence="7">
    <location>
        <begin position="14"/>
        <end position="141"/>
    </location>
</feature>
<keyword evidence="5 6" id="KW-0472">Membrane</keyword>
<evidence type="ECO:0000256" key="2">
    <source>
        <dbReference type="ARBA" id="ARBA00022475"/>
    </source>
</evidence>
<dbReference type="AlphaFoldDB" id="A0A1E3VVL3"/>
<feature type="transmembrane region" description="Helical" evidence="6">
    <location>
        <begin position="58"/>
        <end position="89"/>
    </location>
</feature>
<evidence type="ECO:0000256" key="6">
    <source>
        <dbReference type="SAM" id="Phobius"/>
    </source>
</evidence>
<sequence>MLPSAVESGLRRLLFGTYGFVLIAGACAVWVSLATWSVHDPSLNNATRAVPRNLLGGWGAVIADLAVQSLGLASIILFLPLAAWGWHLIARTVPNRRKFRLLAWPASVILLAAALAALPQPKSWPLPNGLGGIFGDFFMAGAHVIGPSCRKPRYRLWPDWCSSSSASRCCFSLAARAHPS</sequence>
<keyword evidence="2" id="KW-1003">Cell membrane</keyword>
<keyword evidence="9" id="KW-1185">Reference proteome</keyword>
<accession>A0A1E3VVL3</accession>
<reference evidence="8 9" key="1">
    <citation type="journal article" date="2016" name="Environ. Microbiol.">
        <title>New Methyloceanibacter diversity from North Sea sediments includes methanotroph containing solely the soluble methane monooxygenase.</title>
        <authorList>
            <person name="Vekeman B."/>
            <person name="Kerckhof F.M."/>
            <person name="Cremers G."/>
            <person name="de Vos P."/>
            <person name="Vandamme P."/>
            <person name="Boon N."/>
            <person name="Op den Camp H.J."/>
            <person name="Heylen K."/>
        </authorList>
    </citation>
    <scope>NUCLEOTIDE SEQUENCE [LARGE SCALE GENOMIC DNA]</scope>
    <source>
        <strain evidence="8 9">R-67175</strain>
    </source>
</reference>
<feature type="transmembrane region" description="Helical" evidence="6">
    <location>
        <begin position="101"/>
        <end position="118"/>
    </location>
</feature>
<dbReference type="Pfam" id="PF13491">
    <property type="entry name" value="FtsK_4TM"/>
    <property type="match status" value="1"/>
</dbReference>
<keyword evidence="4 6" id="KW-1133">Transmembrane helix</keyword>
<dbReference type="STRING" id="1774969.AUC69_11815"/>
<evidence type="ECO:0000256" key="5">
    <source>
        <dbReference type="ARBA" id="ARBA00023136"/>
    </source>
</evidence>
<evidence type="ECO:0000256" key="3">
    <source>
        <dbReference type="ARBA" id="ARBA00022692"/>
    </source>
</evidence>
<evidence type="ECO:0000313" key="9">
    <source>
        <dbReference type="Proteomes" id="UP000094472"/>
    </source>
</evidence>
<dbReference type="GO" id="GO:0005886">
    <property type="term" value="C:plasma membrane"/>
    <property type="evidence" value="ECO:0007669"/>
    <property type="project" value="UniProtKB-SubCell"/>
</dbReference>
<comment type="caution">
    <text evidence="8">The sequence shown here is derived from an EMBL/GenBank/DDBJ whole genome shotgun (WGS) entry which is preliminary data.</text>
</comment>
<feature type="transmembrane region" description="Helical" evidence="6">
    <location>
        <begin position="12"/>
        <end position="38"/>
    </location>
</feature>
<dbReference type="Proteomes" id="UP000094472">
    <property type="component" value="Unassembled WGS sequence"/>
</dbReference>
<keyword evidence="3 6" id="KW-0812">Transmembrane</keyword>
<feature type="transmembrane region" description="Helical" evidence="6">
    <location>
        <begin position="124"/>
        <end position="145"/>
    </location>
</feature>
<dbReference type="InterPro" id="IPR025199">
    <property type="entry name" value="FtsK_4TM"/>
</dbReference>
<dbReference type="EMBL" id="LPWF01000026">
    <property type="protein sequence ID" value="ODR97311.1"/>
    <property type="molecule type" value="Genomic_DNA"/>
</dbReference>
<comment type="subcellular location">
    <subcellularLocation>
        <location evidence="1">Cell membrane</location>
        <topology evidence="1">Multi-pass membrane protein</topology>
    </subcellularLocation>
</comment>
<evidence type="ECO:0000313" key="8">
    <source>
        <dbReference type="EMBL" id="ODR97311.1"/>
    </source>
</evidence>
<name>A0A1E3VVL3_9HYPH</name>
<evidence type="ECO:0000259" key="7">
    <source>
        <dbReference type="Pfam" id="PF13491"/>
    </source>
</evidence>
<evidence type="ECO:0000256" key="4">
    <source>
        <dbReference type="ARBA" id="ARBA00022989"/>
    </source>
</evidence>
<evidence type="ECO:0000256" key="1">
    <source>
        <dbReference type="ARBA" id="ARBA00004651"/>
    </source>
</evidence>
<proteinExistence type="predicted"/>
<organism evidence="8 9">
    <name type="scientific">Methyloceanibacter superfactus</name>
    <dbReference type="NCBI Taxonomy" id="1774969"/>
    <lineage>
        <taxon>Bacteria</taxon>
        <taxon>Pseudomonadati</taxon>
        <taxon>Pseudomonadota</taxon>
        <taxon>Alphaproteobacteria</taxon>
        <taxon>Hyphomicrobiales</taxon>
        <taxon>Hyphomicrobiaceae</taxon>
        <taxon>Methyloceanibacter</taxon>
    </lineage>
</organism>
<protein>
    <recommendedName>
        <fullName evidence="7">DNA translocase FtsK 4TM region domain-containing protein</fullName>
    </recommendedName>
</protein>
<dbReference type="RefSeq" id="WP_069441863.1">
    <property type="nucleotide sequence ID" value="NZ_LPWF01000026.1"/>
</dbReference>
<dbReference type="OrthoDB" id="9807790at2"/>
<gene>
    <name evidence="8" type="ORF">AUC69_11815</name>
</gene>